<evidence type="ECO:0000256" key="1">
    <source>
        <dbReference type="SAM" id="SignalP"/>
    </source>
</evidence>
<feature type="chain" id="PRO_5017728613" description="DUF4861 domain-containing protein" evidence="1">
    <location>
        <begin position="23"/>
        <end position="404"/>
    </location>
</feature>
<keyword evidence="3" id="KW-1185">Reference proteome</keyword>
<evidence type="ECO:0008006" key="4">
    <source>
        <dbReference type="Google" id="ProtNLM"/>
    </source>
</evidence>
<dbReference type="Pfam" id="PF14100">
    <property type="entry name" value="DUF6807"/>
    <property type="match status" value="1"/>
</dbReference>
<dbReference type="EMBL" id="CP032157">
    <property type="protein sequence ID" value="AXY76142.1"/>
    <property type="molecule type" value="Genomic_DNA"/>
</dbReference>
<dbReference type="OrthoDB" id="2540540at2"/>
<dbReference type="AlphaFoldDB" id="A0A3B7MNR9"/>
<protein>
    <recommendedName>
        <fullName evidence="4">DUF4861 domain-containing protein</fullName>
    </recommendedName>
</protein>
<accession>A0A3B7MNR9</accession>
<dbReference type="InterPro" id="IPR029475">
    <property type="entry name" value="DUF6807"/>
</dbReference>
<gene>
    <name evidence="2" type="ORF">D3H65_20060</name>
</gene>
<dbReference type="Proteomes" id="UP000263900">
    <property type="component" value="Chromosome"/>
</dbReference>
<dbReference type="KEGG" id="pseg:D3H65_20060"/>
<sequence length="404" mass="46388">MRMKGIQVLCIVSLLFCQLLQAQERPFTIEVQAGKYARYNTPIQVNLPKPIRTSAWYSIKNTKTGKSAIGQLLDSVTLVFILPDSMGPGMRNTYLASKNMTKKTPVNAVTVAQRKEGLQVSVKDKPLFFYHTQEALPAGDSPYYRRSGFIHPLNSPGGQILTDGFPVGHTHQHGIMNAWTRTTFRKEFVDFWNQQSKKGTVEHIEVSKVKEGPVVTELRVKLRHRSLLHGEVLREMWVIRVYPFHDYYLFDLISEERNVTTDTLILEKYHYGGLAFRGSSHWNDQDKKNYQGHWNILTSEGYRDSLANHTHARWVDASGAINGQVAGTTVFDHPVNFRYPQPIRVHPTMPYWVYSPVVDGAFTINPGTWYRSQYRYYVHQNAPDTATITRFEKDWVVPPDVTVK</sequence>
<evidence type="ECO:0000313" key="2">
    <source>
        <dbReference type="EMBL" id="AXY76142.1"/>
    </source>
</evidence>
<evidence type="ECO:0000313" key="3">
    <source>
        <dbReference type="Proteomes" id="UP000263900"/>
    </source>
</evidence>
<feature type="signal peptide" evidence="1">
    <location>
        <begin position="1"/>
        <end position="22"/>
    </location>
</feature>
<organism evidence="2 3">
    <name type="scientific">Paraflavitalea soli</name>
    <dbReference type="NCBI Taxonomy" id="2315862"/>
    <lineage>
        <taxon>Bacteria</taxon>
        <taxon>Pseudomonadati</taxon>
        <taxon>Bacteroidota</taxon>
        <taxon>Chitinophagia</taxon>
        <taxon>Chitinophagales</taxon>
        <taxon>Chitinophagaceae</taxon>
        <taxon>Paraflavitalea</taxon>
    </lineage>
</organism>
<proteinExistence type="predicted"/>
<keyword evidence="1" id="KW-0732">Signal</keyword>
<name>A0A3B7MNR9_9BACT</name>
<reference evidence="2 3" key="1">
    <citation type="submission" date="2018-09" db="EMBL/GenBank/DDBJ databases">
        <title>Genome sequencing of strain 6GH32-13.</title>
        <authorList>
            <person name="Weon H.-Y."/>
            <person name="Heo J."/>
            <person name="Kwon S.-W."/>
        </authorList>
    </citation>
    <scope>NUCLEOTIDE SEQUENCE [LARGE SCALE GENOMIC DNA]</scope>
    <source>
        <strain evidence="2 3">5GH32-13</strain>
    </source>
</reference>